<keyword evidence="7 8" id="KW-0998">Cell outer membrane</keyword>
<keyword evidence="4 8" id="KW-0812">Transmembrane</keyword>
<evidence type="ECO:0000256" key="2">
    <source>
        <dbReference type="ARBA" id="ARBA00022448"/>
    </source>
</evidence>
<comment type="subcellular location">
    <subcellularLocation>
        <location evidence="1 8">Cell outer membrane</location>
        <topology evidence="1 8">Multi-pass membrane protein</topology>
    </subcellularLocation>
</comment>
<keyword evidence="12" id="KW-0675">Receptor</keyword>
<dbReference type="Proteomes" id="UP000268033">
    <property type="component" value="Unassembled WGS sequence"/>
</dbReference>
<name>A0A3N1P7B0_9GAMM</name>
<feature type="domain" description="TonB-dependent receptor-like beta-barrel" evidence="10">
    <location>
        <begin position="218"/>
        <end position="591"/>
    </location>
</feature>
<evidence type="ECO:0000256" key="5">
    <source>
        <dbReference type="ARBA" id="ARBA00023077"/>
    </source>
</evidence>
<evidence type="ECO:0000256" key="6">
    <source>
        <dbReference type="ARBA" id="ARBA00023136"/>
    </source>
</evidence>
<dbReference type="InterPro" id="IPR036942">
    <property type="entry name" value="Beta-barrel_TonB_sf"/>
</dbReference>
<dbReference type="InterPro" id="IPR012910">
    <property type="entry name" value="Plug_dom"/>
</dbReference>
<dbReference type="GO" id="GO:0015344">
    <property type="term" value="F:siderophore uptake transmembrane transporter activity"/>
    <property type="evidence" value="ECO:0007669"/>
    <property type="project" value="TreeGrafter"/>
</dbReference>
<dbReference type="InterPro" id="IPR000531">
    <property type="entry name" value="Beta-barrel_TonB"/>
</dbReference>
<keyword evidence="13" id="KW-1185">Reference proteome</keyword>
<dbReference type="SUPFAM" id="SSF56935">
    <property type="entry name" value="Porins"/>
    <property type="match status" value="1"/>
</dbReference>
<keyword evidence="5 9" id="KW-0798">TonB box</keyword>
<dbReference type="Pfam" id="PF00593">
    <property type="entry name" value="TonB_dep_Rec_b-barrel"/>
    <property type="match status" value="1"/>
</dbReference>
<dbReference type="Gene3D" id="2.170.130.10">
    <property type="entry name" value="TonB-dependent receptor, plug domain"/>
    <property type="match status" value="1"/>
</dbReference>
<evidence type="ECO:0000256" key="7">
    <source>
        <dbReference type="ARBA" id="ARBA00023237"/>
    </source>
</evidence>
<evidence type="ECO:0000259" key="11">
    <source>
        <dbReference type="Pfam" id="PF07715"/>
    </source>
</evidence>
<keyword evidence="2 8" id="KW-0813">Transport</keyword>
<proteinExistence type="inferred from homology"/>
<reference evidence="12 13" key="1">
    <citation type="submission" date="2018-11" db="EMBL/GenBank/DDBJ databases">
        <title>Genomic Encyclopedia of Type Strains, Phase IV (KMG-IV): sequencing the most valuable type-strain genomes for metagenomic binning, comparative biology and taxonomic classification.</title>
        <authorList>
            <person name="Goeker M."/>
        </authorList>
    </citation>
    <scope>NUCLEOTIDE SEQUENCE [LARGE SCALE GENOMIC DNA]</scope>
    <source>
        <strain evidence="12 13">DSM 21945</strain>
    </source>
</reference>
<protein>
    <submittedName>
        <fullName evidence="12">Iron complex outermembrane receptor protein</fullName>
    </submittedName>
</protein>
<dbReference type="PANTHER" id="PTHR30069">
    <property type="entry name" value="TONB-DEPENDENT OUTER MEMBRANE RECEPTOR"/>
    <property type="match status" value="1"/>
</dbReference>
<evidence type="ECO:0000313" key="13">
    <source>
        <dbReference type="Proteomes" id="UP000268033"/>
    </source>
</evidence>
<evidence type="ECO:0000256" key="1">
    <source>
        <dbReference type="ARBA" id="ARBA00004571"/>
    </source>
</evidence>
<dbReference type="AlphaFoldDB" id="A0A3N1P7B0"/>
<evidence type="ECO:0000256" key="9">
    <source>
        <dbReference type="RuleBase" id="RU003357"/>
    </source>
</evidence>
<accession>A0A3N1P7B0</accession>
<dbReference type="GO" id="GO:0044718">
    <property type="term" value="P:siderophore transmembrane transport"/>
    <property type="evidence" value="ECO:0007669"/>
    <property type="project" value="TreeGrafter"/>
</dbReference>
<dbReference type="GO" id="GO:0009279">
    <property type="term" value="C:cell outer membrane"/>
    <property type="evidence" value="ECO:0007669"/>
    <property type="project" value="UniProtKB-SubCell"/>
</dbReference>
<evidence type="ECO:0000256" key="8">
    <source>
        <dbReference type="PROSITE-ProRule" id="PRU01360"/>
    </source>
</evidence>
<dbReference type="EMBL" id="RJUL01000008">
    <property type="protein sequence ID" value="ROQ23361.1"/>
    <property type="molecule type" value="Genomic_DNA"/>
</dbReference>
<dbReference type="InterPro" id="IPR039426">
    <property type="entry name" value="TonB-dep_rcpt-like"/>
</dbReference>
<dbReference type="PANTHER" id="PTHR30069:SF28">
    <property type="entry name" value="TONB-DEPENDENT RECEPTOR YNCD-RELATED"/>
    <property type="match status" value="1"/>
</dbReference>
<comment type="similarity">
    <text evidence="8 9">Belongs to the TonB-dependent receptor family.</text>
</comment>
<evidence type="ECO:0000313" key="12">
    <source>
        <dbReference type="EMBL" id="ROQ23361.1"/>
    </source>
</evidence>
<dbReference type="STRING" id="584787.GCA_001247655_03811"/>
<dbReference type="InterPro" id="IPR037066">
    <property type="entry name" value="Plug_dom_sf"/>
</dbReference>
<gene>
    <name evidence="12" type="ORF">EDC28_10899</name>
</gene>
<feature type="domain" description="TonB-dependent receptor plug" evidence="11">
    <location>
        <begin position="45"/>
        <end position="135"/>
    </location>
</feature>
<evidence type="ECO:0000256" key="4">
    <source>
        <dbReference type="ARBA" id="ARBA00022692"/>
    </source>
</evidence>
<evidence type="ECO:0000259" key="10">
    <source>
        <dbReference type="Pfam" id="PF00593"/>
    </source>
</evidence>
<organism evidence="12 13">
    <name type="scientific">Gallaecimonas pentaromativorans</name>
    <dbReference type="NCBI Taxonomy" id="584787"/>
    <lineage>
        <taxon>Bacteria</taxon>
        <taxon>Pseudomonadati</taxon>
        <taxon>Pseudomonadota</taxon>
        <taxon>Gammaproteobacteria</taxon>
        <taxon>Enterobacterales</taxon>
        <taxon>Gallaecimonadaceae</taxon>
        <taxon>Gallaecimonas</taxon>
    </lineage>
</organism>
<dbReference type="Gene3D" id="2.40.170.20">
    <property type="entry name" value="TonB-dependent receptor, beta-barrel domain"/>
    <property type="match status" value="1"/>
</dbReference>
<dbReference type="PROSITE" id="PS52016">
    <property type="entry name" value="TONB_DEPENDENT_REC_3"/>
    <property type="match status" value="1"/>
</dbReference>
<comment type="caution">
    <text evidence="12">The sequence shown here is derived from an EMBL/GenBank/DDBJ whole genome shotgun (WGS) entry which is preliminary data.</text>
</comment>
<keyword evidence="6 8" id="KW-0472">Membrane</keyword>
<evidence type="ECO:0000256" key="3">
    <source>
        <dbReference type="ARBA" id="ARBA00022452"/>
    </source>
</evidence>
<sequence>MASLSAQDLPKAASSTDTEVIEVQGHRLGATLPSASLAEPEAGPLLDNGDWLQGLPGLQVDSRVNMAQDTRLVVRGFGATSSFGVRSLRIEQDGIPISSADGQGQLSAVQAGSIDHALLIKGPLAALYGNAAGGVLQLRSSLPEQSGGKVGAMVGQDGQRRINATGNYRDGDNWLSLSGQRLEMDGFRPHSEASRNQWRLAGGSGGLTAFTQQSVEPRLNDPQSETLSQWQTDPDAGNAAAIKFDAHKSVRDRLSGVNYNQGDWHLSGWSGDRKVLQYLTFVGDTSAGGIVDLDRENQGARVEWTPSWQNVNWTLGSEYRRQKDDRQGYANQFGHQGVLRRDETGRIRSLDTYAIADVAGVTAGVRYSHSRFSVDDRFENDDSGSGNFNELAWALGYRHELAPGWTGFASIGEGFETPTLTEMAYSVDGGGFNKDLQSSKHRQAEIGVSTEMGQWHATVTGFYIDSSRELVVVQSDNGRTVYDNGEDSKRKGLEGELVRQFGDWQYRLSGTWLDASFDTGERIPGIAKLDMSQRLSWFFADAQSLALDWHHRSRTAATTDNSVYVPGGNRWDLGWQGGFGPVNLWARVENLADEKLAGAVVVNQSAGRYVEPLPGRQWSLGLDWTF</sequence>
<keyword evidence="3 8" id="KW-1134">Transmembrane beta strand</keyword>
<dbReference type="Pfam" id="PF07715">
    <property type="entry name" value="Plug"/>
    <property type="match status" value="1"/>
</dbReference>